<dbReference type="InterPro" id="IPR006674">
    <property type="entry name" value="HD_domain"/>
</dbReference>
<dbReference type="CDD" id="cd00077">
    <property type="entry name" value="HDc"/>
    <property type="match status" value="1"/>
</dbReference>
<sequence>MEFSLDLPTGPLADAVLATARAGETVPVFNHSVRSFLFADLLAAHEGCRTDAEYDRELLFAATVLHDLGTGGLAEGAARFEVEGADLAAELLRRHRVPEADVDRVWEAIALHASPGIAERRGLLCRLTRAGVCMDFGQDAQIAAGWQERIHTAHPRLGMVRALVDAIVERAARSDAAAARYTLGGELLRERRADGVTGLELTAARAPAPWSE</sequence>
<comment type="caution">
    <text evidence="2">The sequence shown here is derived from an EMBL/GenBank/DDBJ whole genome shotgun (WGS) entry which is preliminary data.</text>
</comment>
<evidence type="ECO:0000259" key="1">
    <source>
        <dbReference type="Pfam" id="PF01966"/>
    </source>
</evidence>
<feature type="domain" description="HD" evidence="1">
    <location>
        <begin position="28"/>
        <end position="119"/>
    </location>
</feature>
<dbReference type="Proteomes" id="UP000317940">
    <property type="component" value="Unassembled WGS sequence"/>
</dbReference>
<evidence type="ECO:0000313" key="3">
    <source>
        <dbReference type="Proteomes" id="UP000317940"/>
    </source>
</evidence>
<dbReference type="OrthoDB" id="8478129at2"/>
<name>A0A561TUZ3_9ACTN</name>
<dbReference type="PANTHER" id="PTHR35569">
    <property type="entry name" value="CYANAMIDE HYDRATASE DDI2-RELATED"/>
    <property type="match status" value="1"/>
</dbReference>
<reference evidence="2 3" key="1">
    <citation type="submission" date="2019-06" db="EMBL/GenBank/DDBJ databases">
        <title>Sequencing the genomes of 1000 actinobacteria strains.</title>
        <authorList>
            <person name="Klenk H.-P."/>
        </authorList>
    </citation>
    <scope>NUCLEOTIDE SEQUENCE [LARGE SCALE GENOMIC DNA]</scope>
    <source>
        <strain evidence="2 3">DSM 44826</strain>
    </source>
</reference>
<dbReference type="Pfam" id="PF01966">
    <property type="entry name" value="HD"/>
    <property type="match status" value="1"/>
</dbReference>
<protein>
    <submittedName>
        <fullName evidence="2">HD domain-containing protein</fullName>
    </submittedName>
</protein>
<proteinExistence type="predicted"/>
<evidence type="ECO:0000313" key="2">
    <source>
        <dbReference type="EMBL" id="TWF90929.1"/>
    </source>
</evidence>
<dbReference type="PANTHER" id="PTHR35569:SF1">
    <property type="entry name" value="CYANAMIDE HYDRATASE DDI2-RELATED"/>
    <property type="match status" value="1"/>
</dbReference>
<dbReference type="InterPro" id="IPR003607">
    <property type="entry name" value="HD/PDEase_dom"/>
</dbReference>
<organism evidence="2 3">
    <name type="scientific">Kitasatospora viridis</name>
    <dbReference type="NCBI Taxonomy" id="281105"/>
    <lineage>
        <taxon>Bacteria</taxon>
        <taxon>Bacillati</taxon>
        <taxon>Actinomycetota</taxon>
        <taxon>Actinomycetes</taxon>
        <taxon>Kitasatosporales</taxon>
        <taxon>Streptomycetaceae</taxon>
        <taxon>Kitasatospora</taxon>
    </lineage>
</organism>
<gene>
    <name evidence="2" type="ORF">FHX73_1241</name>
</gene>
<accession>A0A561TUZ3</accession>
<dbReference type="AlphaFoldDB" id="A0A561TUZ3"/>
<dbReference type="EMBL" id="VIWT01000002">
    <property type="protein sequence ID" value="TWF90929.1"/>
    <property type="molecule type" value="Genomic_DNA"/>
</dbReference>
<dbReference type="RefSeq" id="WP_145908597.1">
    <property type="nucleotide sequence ID" value="NZ_BAAAMZ010000002.1"/>
</dbReference>
<dbReference type="SUPFAM" id="SSF109604">
    <property type="entry name" value="HD-domain/PDEase-like"/>
    <property type="match status" value="1"/>
</dbReference>
<keyword evidence="3" id="KW-1185">Reference proteome</keyword>
<dbReference type="Gene3D" id="1.10.3210.10">
    <property type="entry name" value="Hypothetical protein af1432"/>
    <property type="match status" value="1"/>
</dbReference>